<evidence type="ECO:0000256" key="2">
    <source>
        <dbReference type="ARBA" id="ARBA00023125"/>
    </source>
</evidence>
<dbReference type="RefSeq" id="WP_244688412.1">
    <property type="nucleotide sequence ID" value="NZ_CP095043.1"/>
</dbReference>
<sequence length="317" mass="33139">MESTTSAPARGPRLDPYARDAAIDRVLADIDVRLRHQHRITLRAGEVTEIPSSRVTLVYIIEGGVTVGAPGSGASHASAGAPPVPAGATSDFRAGDALMFTGGAPHSLRVAEHAFVLLSALDFAPESHHVLGLLPDLLSVRDLAGSEPAVAALASLLGPELGSDQTPCETQAGSPVVCGMMANTVLVSVVRAWVLHGCAPDGWPSRTNDPFLDRVVEAIHADPARAWTIEDLARTGAMSRSVFAARFRSATGTSPASYLAEVRIRSAQDLLARGLGVSEVSRAIGYGSDEGFSRAFRRHVGLSPSTWRSTALRAAAA</sequence>
<dbReference type="Pfam" id="PF12833">
    <property type="entry name" value="HTH_18"/>
    <property type="match status" value="1"/>
</dbReference>
<accession>A0ABY4FZK2</accession>
<protein>
    <submittedName>
        <fullName evidence="5">AraC family transcriptional regulator</fullName>
    </submittedName>
</protein>
<evidence type="ECO:0000313" key="5">
    <source>
        <dbReference type="EMBL" id="UOQ61728.1"/>
    </source>
</evidence>
<proteinExistence type="predicted"/>
<dbReference type="PROSITE" id="PS01124">
    <property type="entry name" value="HTH_ARAC_FAMILY_2"/>
    <property type="match status" value="1"/>
</dbReference>
<dbReference type="InterPro" id="IPR018060">
    <property type="entry name" value="HTH_AraC"/>
</dbReference>
<dbReference type="Gene3D" id="1.10.10.60">
    <property type="entry name" value="Homeodomain-like"/>
    <property type="match status" value="2"/>
</dbReference>
<dbReference type="PANTHER" id="PTHR46796:SF7">
    <property type="entry name" value="ARAC FAMILY TRANSCRIPTIONAL REGULATOR"/>
    <property type="match status" value="1"/>
</dbReference>
<reference evidence="5 6" key="1">
    <citation type="submission" date="2022-04" db="EMBL/GenBank/DDBJ databases">
        <title>Leucobacter sp. isolated from rhizosphere of onion.</title>
        <authorList>
            <person name="Won M."/>
            <person name="Lee C.-M."/>
            <person name="Woen H.-Y."/>
            <person name="Kwon S.-W."/>
        </authorList>
    </citation>
    <scope>NUCLEOTIDE SEQUENCE [LARGE SCALE GENOMIC DNA]</scope>
    <source>
        <strain evidence="5 6">H25R-14</strain>
    </source>
</reference>
<feature type="domain" description="HTH araC/xylS-type" evidence="4">
    <location>
        <begin position="213"/>
        <end position="310"/>
    </location>
</feature>
<dbReference type="EMBL" id="CP095043">
    <property type="protein sequence ID" value="UOQ61728.1"/>
    <property type="molecule type" value="Genomic_DNA"/>
</dbReference>
<dbReference type="PANTHER" id="PTHR46796">
    <property type="entry name" value="HTH-TYPE TRANSCRIPTIONAL ACTIVATOR RHAS-RELATED"/>
    <property type="match status" value="1"/>
</dbReference>
<dbReference type="PRINTS" id="PR00032">
    <property type="entry name" value="HTHARAC"/>
</dbReference>
<dbReference type="Proteomes" id="UP000831775">
    <property type="component" value="Chromosome"/>
</dbReference>
<evidence type="ECO:0000313" key="6">
    <source>
        <dbReference type="Proteomes" id="UP000831775"/>
    </source>
</evidence>
<dbReference type="InterPro" id="IPR018062">
    <property type="entry name" value="HTH_AraC-typ_CS"/>
</dbReference>
<dbReference type="InterPro" id="IPR009057">
    <property type="entry name" value="Homeodomain-like_sf"/>
</dbReference>
<dbReference type="PROSITE" id="PS00041">
    <property type="entry name" value="HTH_ARAC_FAMILY_1"/>
    <property type="match status" value="1"/>
</dbReference>
<dbReference type="InterPro" id="IPR020449">
    <property type="entry name" value="Tscrpt_reg_AraC-type_HTH"/>
</dbReference>
<dbReference type="SUPFAM" id="SSF46689">
    <property type="entry name" value="Homeodomain-like"/>
    <property type="match status" value="2"/>
</dbReference>
<keyword evidence="1" id="KW-0805">Transcription regulation</keyword>
<dbReference type="SMART" id="SM00342">
    <property type="entry name" value="HTH_ARAC"/>
    <property type="match status" value="1"/>
</dbReference>
<evidence type="ECO:0000259" key="4">
    <source>
        <dbReference type="PROSITE" id="PS01124"/>
    </source>
</evidence>
<organism evidence="5 6">
    <name type="scientific">Leucobacter rhizosphaerae</name>
    <dbReference type="NCBI Taxonomy" id="2932245"/>
    <lineage>
        <taxon>Bacteria</taxon>
        <taxon>Bacillati</taxon>
        <taxon>Actinomycetota</taxon>
        <taxon>Actinomycetes</taxon>
        <taxon>Micrococcales</taxon>
        <taxon>Microbacteriaceae</taxon>
        <taxon>Leucobacter</taxon>
    </lineage>
</organism>
<dbReference type="InterPro" id="IPR050204">
    <property type="entry name" value="AraC_XylS_family_regulators"/>
</dbReference>
<evidence type="ECO:0000256" key="3">
    <source>
        <dbReference type="ARBA" id="ARBA00023163"/>
    </source>
</evidence>
<name>A0ABY4FZK2_9MICO</name>
<keyword evidence="6" id="KW-1185">Reference proteome</keyword>
<evidence type="ECO:0000256" key="1">
    <source>
        <dbReference type="ARBA" id="ARBA00023015"/>
    </source>
</evidence>
<keyword evidence="3" id="KW-0804">Transcription</keyword>
<keyword evidence="2" id="KW-0238">DNA-binding</keyword>
<gene>
    <name evidence="5" type="ORF">MUN76_07170</name>
</gene>